<reference evidence="1" key="1">
    <citation type="submission" date="2018-05" db="EMBL/GenBank/DDBJ databases">
        <title>Draft genome of Mucuna pruriens seed.</title>
        <authorList>
            <person name="Nnadi N.E."/>
            <person name="Vos R."/>
            <person name="Hasami M.H."/>
            <person name="Devisetty U.K."/>
            <person name="Aguiy J.C."/>
        </authorList>
    </citation>
    <scope>NUCLEOTIDE SEQUENCE [LARGE SCALE GENOMIC DNA]</scope>
    <source>
        <strain evidence="1">JCA_2017</strain>
    </source>
</reference>
<protein>
    <submittedName>
        <fullName evidence="1">Uncharacterized protein</fullName>
    </submittedName>
</protein>
<evidence type="ECO:0000313" key="2">
    <source>
        <dbReference type="Proteomes" id="UP000257109"/>
    </source>
</evidence>
<dbReference type="OrthoDB" id="1435064at2759"/>
<sequence length="112" mass="12464">MSSVIFGLSGEFLDHVFPNSSEPFIVNSCTSKMNLSDVLMLKDLALIDEKKDYNFDLSHHLGKANVVVNAVSIKYSYVDLRDLSLVCEITLKSMKLGMLKKTSDLMEGSREG</sequence>
<feature type="non-terminal residue" evidence="1">
    <location>
        <position position="1"/>
    </location>
</feature>
<dbReference type="AlphaFoldDB" id="A0A371FK34"/>
<name>A0A371FK34_MUCPR</name>
<accession>A0A371FK34</accession>
<organism evidence="1 2">
    <name type="scientific">Mucuna pruriens</name>
    <name type="common">Velvet bean</name>
    <name type="synonym">Dolichos pruriens</name>
    <dbReference type="NCBI Taxonomy" id="157652"/>
    <lineage>
        <taxon>Eukaryota</taxon>
        <taxon>Viridiplantae</taxon>
        <taxon>Streptophyta</taxon>
        <taxon>Embryophyta</taxon>
        <taxon>Tracheophyta</taxon>
        <taxon>Spermatophyta</taxon>
        <taxon>Magnoliopsida</taxon>
        <taxon>eudicotyledons</taxon>
        <taxon>Gunneridae</taxon>
        <taxon>Pentapetalae</taxon>
        <taxon>rosids</taxon>
        <taxon>fabids</taxon>
        <taxon>Fabales</taxon>
        <taxon>Fabaceae</taxon>
        <taxon>Papilionoideae</taxon>
        <taxon>50 kb inversion clade</taxon>
        <taxon>NPAAA clade</taxon>
        <taxon>indigoferoid/millettioid clade</taxon>
        <taxon>Phaseoleae</taxon>
        <taxon>Mucuna</taxon>
    </lineage>
</organism>
<dbReference type="EMBL" id="QJKJ01008781">
    <property type="protein sequence ID" value="RDX78688.1"/>
    <property type="molecule type" value="Genomic_DNA"/>
</dbReference>
<dbReference type="Proteomes" id="UP000257109">
    <property type="component" value="Unassembled WGS sequence"/>
</dbReference>
<comment type="caution">
    <text evidence="1">The sequence shown here is derived from an EMBL/GenBank/DDBJ whole genome shotgun (WGS) entry which is preliminary data.</text>
</comment>
<keyword evidence="2" id="KW-1185">Reference proteome</keyword>
<gene>
    <name evidence="1" type="ORF">CR513_40994</name>
</gene>
<proteinExistence type="predicted"/>
<evidence type="ECO:0000313" key="1">
    <source>
        <dbReference type="EMBL" id="RDX78688.1"/>
    </source>
</evidence>